<evidence type="ECO:0000313" key="3">
    <source>
        <dbReference type="Proteomes" id="UP000807306"/>
    </source>
</evidence>
<dbReference type="AlphaFoldDB" id="A0A9P6JPG4"/>
<evidence type="ECO:0000256" key="1">
    <source>
        <dbReference type="SAM" id="Phobius"/>
    </source>
</evidence>
<organism evidence="2 3">
    <name type="scientific">Crepidotus variabilis</name>
    <dbReference type="NCBI Taxonomy" id="179855"/>
    <lineage>
        <taxon>Eukaryota</taxon>
        <taxon>Fungi</taxon>
        <taxon>Dikarya</taxon>
        <taxon>Basidiomycota</taxon>
        <taxon>Agaricomycotina</taxon>
        <taxon>Agaricomycetes</taxon>
        <taxon>Agaricomycetidae</taxon>
        <taxon>Agaricales</taxon>
        <taxon>Agaricineae</taxon>
        <taxon>Crepidotaceae</taxon>
        <taxon>Crepidotus</taxon>
    </lineage>
</organism>
<accession>A0A9P6JPG4</accession>
<protein>
    <submittedName>
        <fullName evidence="2">Uncharacterized protein</fullName>
    </submittedName>
</protein>
<keyword evidence="3" id="KW-1185">Reference proteome</keyword>
<keyword evidence="1" id="KW-0812">Transmembrane</keyword>
<keyword evidence="1" id="KW-0472">Membrane</keyword>
<feature type="transmembrane region" description="Helical" evidence="1">
    <location>
        <begin position="46"/>
        <end position="72"/>
    </location>
</feature>
<sequence>MKNVSIDSLSLIRDKTDNNATSPPDNVVAVHSVSLKYKRYCREMKLHIFAAILYKSSRLLGLIFTFALYFFLTRGDGIQACLWRRNRY</sequence>
<evidence type="ECO:0000313" key="2">
    <source>
        <dbReference type="EMBL" id="KAF9528151.1"/>
    </source>
</evidence>
<proteinExistence type="predicted"/>
<comment type="caution">
    <text evidence="2">The sequence shown here is derived from an EMBL/GenBank/DDBJ whole genome shotgun (WGS) entry which is preliminary data.</text>
</comment>
<dbReference type="Proteomes" id="UP000807306">
    <property type="component" value="Unassembled WGS sequence"/>
</dbReference>
<name>A0A9P6JPG4_9AGAR</name>
<reference evidence="2" key="1">
    <citation type="submission" date="2020-11" db="EMBL/GenBank/DDBJ databases">
        <authorList>
            <consortium name="DOE Joint Genome Institute"/>
            <person name="Ahrendt S."/>
            <person name="Riley R."/>
            <person name="Andreopoulos W."/>
            <person name="Labutti K."/>
            <person name="Pangilinan J."/>
            <person name="Ruiz-Duenas F.J."/>
            <person name="Barrasa J.M."/>
            <person name="Sanchez-Garcia M."/>
            <person name="Camarero S."/>
            <person name="Miyauchi S."/>
            <person name="Serrano A."/>
            <person name="Linde D."/>
            <person name="Babiker R."/>
            <person name="Drula E."/>
            <person name="Ayuso-Fernandez I."/>
            <person name="Pacheco R."/>
            <person name="Padilla G."/>
            <person name="Ferreira P."/>
            <person name="Barriuso J."/>
            <person name="Kellner H."/>
            <person name="Castanera R."/>
            <person name="Alfaro M."/>
            <person name="Ramirez L."/>
            <person name="Pisabarro A.G."/>
            <person name="Kuo A."/>
            <person name="Tritt A."/>
            <person name="Lipzen A."/>
            <person name="He G."/>
            <person name="Yan M."/>
            <person name="Ng V."/>
            <person name="Cullen D."/>
            <person name="Martin F."/>
            <person name="Rosso M.-N."/>
            <person name="Henrissat B."/>
            <person name="Hibbett D."/>
            <person name="Martinez A.T."/>
            <person name="Grigoriev I.V."/>
        </authorList>
    </citation>
    <scope>NUCLEOTIDE SEQUENCE</scope>
    <source>
        <strain evidence="2">CBS 506.95</strain>
    </source>
</reference>
<keyword evidence="1" id="KW-1133">Transmembrane helix</keyword>
<dbReference type="EMBL" id="MU157855">
    <property type="protein sequence ID" value="KAF9528151.1"/>
    <property type="molecule type" value="Genomic_DNA"/>
</dbReference>
<gene>
    <name evidence="2" type="ORF">CPB83DRAFT_854988</name>
</gene>